<evidence type="ECO:0000313" key="1">
    <source>
        <dbReference type="EMBL" id="KAK3733541.1"/>
    </source>
</evidence>
<gene>
    <name evidence="1" type="ORF">RRG08_063854</name>
</gene>
<accession>A0AAE0Y589</accession>
<sequence length="107" mass="12486">MEVDSVHATIERHLKNMDVYSPFDYVNLINYSRLNPSPYNVKNLTFRFFRDFEKFDQGAIKSIKPSKSENVTSICALRYSEDGSLSFKLNSAMTGRCYHWAEKISFQ</sequence>
<evidence type="ECO:0000313" key="2">
    <source>
        <dbReference type="Proteomes" id="UP001283361"/>
    </source>
</evidence>
<name>A0AAE0Y589_9GAST</name>
<reference evidence="1" key="1">
    <citation type="journal article" date="2023" name="G3 (Bethesda)">
        <title>A reference genome for the long-term kleptoplast-retaining sea slug Elysia crispata morphotype clarki.</title>
        <authorList>
            <person name="Eastman K.E."/>
            <person name="Pendleton A.L."/>
            <person name="Shaikh M.A."/>
            <person name="Suttiyut T."/>
            <person name="Ogas R."/>
            <person name="Tomko P."/>
            <person name="Gavelis G."/>
            <person name="Widhalm J.R."/>
            <person name="Wisecaver J.H."/>
        </authorList>
    </citation>
    <scope>NUCLEOTIDE SEQUENCE</scope>
    <source>
        <strain evidence="1">ECLA1</strain>
    </source>
</reference>
<dbReference type="EMBL" id="JAWDGP010006892">
    <property type="protein sequence ID" value="KAK3733541.1"/>
    <property type="molecule type" value="Genomic_DNA"/>
</dbReference>
<proteinExistence type="predicted"/>
<protein>
    <submittedName>
        <fullName evidence="1">Uncharacterized protein</fullName>
    </submittedName>
</protein>
<comment type="caution">
    <text evidence="1">The sequence shown here is derived from an EMBL/GenBank/DDBJ whole genome shotgun (WGS) entry which is preliminary data.</text>
</comment>
<keyword evidence="2" id="KW-1185">Reference proteome</keyword>
<organism evidence="1 2">
    <name type="scientific">Elysia crispata</name>
    <name type="common">lettuce slug</name>
    <dbReference type="NCBI Taxonomy" id="231223"/>
    <lineage>
        <taxon>Eukaryota</taxon>
        <taxon>Metazoa</taxon>
        <taxon>Spiralia</taxon>
        <taxon>Lophotrochozoa</taxon>
        <taxon>Mollusca</taxon>
        <taxon>Gastropoda</taxon>
        <taxon>Heterobranchia</taxon>
        <taxon>Euthyneura</taxon>
        <taxon>Panpulmonata</taxon>
        <taxon>Sacoglossa</taxon>
        <taxon>Placobranchoidea</taxon>
        <taxon>Plakobranchidae</taxon>
        <taxon>Elysia</taxon>
    </lineage>
</organism>
<dbReference type="AlphaFoldDB" id="A0AAE0Y589"/>
<dbReference type="Proteomes" id="UP001283361">
    <property type="component" value="Unassembled WGS sequence"/>
</dbReference>